<dbReference type="HAMAP" id="MF_01440">
    <property type="entry name" value="CheD"/>
    <property type="match status" value="1"/>
</dbReference>
<dbReference type="RefSeq" id="WP_171161968.1">
    <property type="nucleotide sequence ID" value="NZ_CP053073.1"/>
</dbReference>
<keyword evidence="1 3" id="KW-0145">Chemotaxis</keyword>
<dbReference type="PANTHER" id="PTHR35147:SF2">
    <property type="entry name" value="CHEMORECEPTOR GLUTAMINE DEAMIDASE CHED-RELATED"/>
    <property type="match status" value="1"/>
</dbReference>
<keyword evidence="5" id="KW-1185">Reference proteome</keyword>
<dbReference type="NCBIfam" id="NF010013">
    <property type="entry name" value="PRK13487.1"/>
    <property type="match status" value="1"/>
</dbReference>
<dbReference type="GO" id="GO:0006935">
    <property type="term" value="P:chemotaxis"/>
    <property type="evidence" value="ECO:0007669"/>
    <property type="project" value="UniProtKB-UniRule"/>
</dbReference>
<dbReference type="PANTHER" id="PTHR35147">
    <property type="entry name" value="CHEMORECEPTOR GLUTAMINE DEAMIDASE CHED-RELATED"/>
    <property type="match status" value="1"/>
</dbReference>
<keyword evidence="2 3" id="KW-0378">Hydrolase</keyword>
<gene>
    <name evidence="3 4" type="primary">cheD</name>
    <name evidence="4" type="ORF">DSM104440_01852</name>
</gene>
<evidence type="ECO:0000313" key="4">
    <source>
        <dbReference type="EMBL" id="QJR15036.1"/>
    </source>
</evidence>
<evidence type="ECO:0000313" key="5">
    <source>
        <dbReference type="Proteomes" id="UP000503096"/>
    </source>
</evidence>
<evidence type="ECO:0000256" key="2">
    <source>
        <dbReference type="ARBA" id="ARBA00022801"/>
    </source>
</evidence>
<dbReference type="EMBL" id="CP053073">
    <property type="protein sequence ID" value="QJR15036.1"/>
    <property type="molecule type" value="Genomic_DNA"/>
</dbReference>
<dbReference type="AlphaFoldDB" id="A0A6M4H5Y9"/>
<dbReference type="InterPro" id="IPR011324">
    <property type="entry name" value="Cytotoxic_necrot_fac-like_cat"/>
</dbReference>
<evidence type="ECO:0000256" key="3">
    <source>
        <dbReference type="HAMAP-Rule" id="MF_01440"/>
    </source>
</evidence>
<sequence length="206" mass="23368">MNREDILNDEHPNRYFDPHFQIETAKILPGEYYATKEEMALVTVLGSCVSACLRDRDTGIGGMNHFMLPDEGKLIGSHGNVSAGGRYGVHAMELLINQILKLGGRRDRLEAKVFGGGNVLQGFMLSNVGEQNAEFIVEYLNQERIPIVARDLLDVWPRKIYFFPFNGKVMVRRLRKINNDTIVLRERDYGARLFHSPIEGGAELFK</sequence>
<comment type="function">
    <text evidence="3">Probably deamidates glutamine residues to glutamate on methyl-accepting chemotaxis receptors (MCPs), playing an important role in chemotaxis.</text>
</comment>
<dbReference type="EC" id="3.5.1.44" evidence="3"/>
<evidence type="ECO:0000256" key="1">
    <source>
        <dbReference type="ARBA" id="ARBA00022500"/>
    </source>
</evidence>
<proteinExistence type="inferred from homology"/>
<keyword evidence="4" id="KW-0675">Receptor</keyword>
<dbReference type="Proteomes" id="UP000503096">
    <property type="component" value="Chromosome"/>
</dbReference>
<comment type="similarity">
    <text evidence="3">Belongs to the CheD family.</text>
</comment>
<organism evidence="4 5">
    <name type="scientific">Usitatibacter palustris</name>
    <dbReference type="NCBI Taxonomy" id="2732487"/>
    <lineage>
        <taxon>Bacteria</taxon>
        <taxon>Pseudomonadati</taxon>
        <taxon>Pseudomonadota</taxon>
        <taxon>Betaproteobacteria</taxon>
        <taxon>Nitrosomonadales</taxon>
        <taxon>Usitatibacteraceae</taxon>
        <taxon>Usitatibacter</taxon>
    </lineage>
</organism>
<name>A0A6M4H5Y9_9PROT</name>
<protein>
    <recommendedName>
        <fullName evidence="3">Probable chemoreceptor glutamine deamidase CheD</fullName>
        <ecNumber evidence="3">3.5.1.44</ecNumber>
    </recommendedName>
</protein>
<dbReference type="CDD" id="cd16352">
    <property type="entry name" value="CheD"/>
    <property type="match status" value="1"/>
</dbReference>
<dbReference type="GO" id="GO:0050568">
    <property type="term" value="F:protein-glutamine glutaminase activity"/>
    <property type="evidence" value="ECO:0007669"/>
    <property type="project" value="UniProtKB-UniRule"/>
</dbReference>
<accession>A0A6M4H5Y9</accession>
<dbReference type="InterPro" id="IPR005659">
    <property type="entry name" value="Chemorcpt_Glu_NH3ase_CheD"/>
</dbReference>
<reference evidence="4 5" key="1">
    <citation type="submission" date="2020-04" db="EMBL/GenBank/DDBJ databases">
        <title>Usitatibacter rugosus gen. nov., sp. nov. and Usitatibacter palustris sp. nov., novel members of Usitatibacteraceae fam. nov. within the order Nitrosomonadales isolated from soil.</title>
        <authorList>
            <person name="Huber K.J."/>
            <person name="Neumann-Schaal M."/>
            <person name="Geppert A."/>
            <person name="Luckner M."/>
            <person name="Wanner G."/>
            <person name="Overmann J."/>
        </authorList>
    </citation>
    <scope>NUCLEOTIDE SEQUENCE [LARGE SCALE GENOMIC DNA]</scope>
    <source>
        <strain evidence="4 5">Swamp67</strain>
    </source>
</reference>
<dbReference type="InterPro" id="IPR038592">
    <property type="entry name" value="CheD-like_sf"/>
</dbReference>
<dbReference type="SUPFAM" id="SSF64438">
    <property type="entry name" value="CNF1/YfiH-like putative cysteine hydrolases"/>
    <property type="match status" value="1"/>
</dbReference>
<dbReference type="Pfam" id="PF03975">
    <property type="entry name" value="CheD"/>
    <property type="match status" value="1"/>
</dbReference>
<comment type="catalytic activity">
    <reaction evidence="3">
        <text>L-glutaminyl-[protein] + H2O = L-glutamyl-[protein] + NH4(+)</text>
        <dbReference type="Rhea" id="RHEA:16441"/>
        <dbReference type="Rhea" id="RHEA-COMP:10207"/>
        <dbReference type="Rhea" id="RHEA-COMP:10208"/>
        <dbReference type="ChEBI" id="CHEBI:15377"/>
        <dbReference type="ChEBI" id="CHEBI:28938"/>
        <dbReference type="ChEBI" id="CHEBI:29973"/>
        <dbReference type="ChEBI" id="CHEBI:30011"/>
        <dbReference type="EC" id="3.5.1.44"/>
    </reaction>
</comment>
<dbReference type="Gene3D" id="3.30.1330.200">
    <property type="match status" value="1"/>
</dbReference>
<dbReference type="KEGG" id="upl:DSM104440_01852"/>
<dbReference type="InParanoid" id="A0A6M4H5Y9"/>